<dbReference type="SUPFAM" id="SSF52540">
    <property type="entry name" value="P-loop containing nucleoside triphosphate hydrolases"/>
    <property type="match status" value="1"/>
</dbReference>
<dbReference type="GO" id="GO:0004386">
    <property type="term" value="F:helicase activity"/>
    <property type="evidence" value="ECO:0007669"/>
    <property type="project" value="InterPro"/>
</dbReference>
<keyword evidence="1" id="KW-0067">ATP-binding</keyword>
<dbReference type="InterPro" id="IPR045055">
    <property type="entry name" value="DNA2/NAM7-like"/>
</dbReference>
<dbReference type="Pfam" id="PF13087">
    <property type="entry name" value="AAA_12"/>
    <property type="match status" value="1"/>
</dbReference>
<dbReference type="InterPro" id="IPR047187">
    <property type="entry name" value="SF1_C_Upf1"/>
</dbReference>
<evidence type="ECO:0000313" key="5">
    <source>
        <dbReference type="Proteomes" id="UP001365542"/>
    </source>
</evidence>
<keyword evidence="1" id="KW-0347">Helicase</keyword>
<comment type="caution">
    <text evidence="4">The sequence shown here is derived from an EMBL/GenBank/DDBJ whole genome shotgun (WGS) entry which is preliminary data.</text>
</comment>
<evidence type="ECO:0000256" key="1">
    <source>
        <dbReference type="ARBA" id="ARBA00022806"/>
    </source>
</evidence>
<dbReference type="AlphaFoldDB" id="A0AAV9X3Z5"/>
<dbReference type="CDD" id="cd18808">
    <property type="entry name" value="SF1_C_Upf1"/>
    <property type="match status" value="1"/>
</dbReference>
<keyword evidence="1" id="KW-0378">Hydrolase</keyword>
<proteinExistence type="predicted"/>
<dbReference type="PANTHER" id="PTHR10887:SF495">
    <property type="entry name" value="HELICASE SENATAXIN ISOFORM X1-RELATED"/>
    <property type="match status" value="1"/>
</dbReference>
<dbReference type="InterPro" id="IPR041677">
    <property type="entry name" value="DNA2/NAM7_AAA_11"/>
</dbReference>
<evidence type="ECO:0000259" key="2">
    <source>
        <dbReference type="Pfam" id="PF13086"/>
    </source>
</evidence>
<sequence length="992" mass="112573">MPRPLSSRKFNPYKVEIWRGEQHDDEDDWTTLLETVGTPPPRLGMYLKTDIRADGTKALVLRIRMPIKVDKDAAAEIYFVPKDGGESAQHKKDTSNTDFEGGASVVTLFFRCAKYNIPSKNIRLGDSKEYRVFDEIASRCDRYERTRNPTRLRLTLSLYETLGRFIDGFENSGGFDFRRKVPDRYYRDMHEFQDWHKAVAKAEYELAKREMARNAMSGLTGTFIELGVEEAEISETFEEPMEKSKKLENQLYRVIFTAGKNFRIHGADDGQPLTKFEPRQGSAFIVEWKHPENPAITFKLRATMSAQDEEIVQTNKDVVIAAGMCFRKDLHPFKEDTEFRVTPKHTKTILLRTKKALRNLVVVSKSSTGSVVHNSLLLGDPAMNLPIDQETELKYHNALLISDLNPFQKSAILSALRKSVTVIQGPPGTGKTVTVIELMKMLFIPDNRPEPHQLLVVTAANAPVNLLANRWKAKIAGDPKLSELRVVRYVADSFYNVVKRNTAPVQENVECEDIKTEGAGPETETKDEEFDPWDKIYQIGVEKDRPLTTFDEKTGIFYGEDGYSDITDLIDSENDELELVDATELLFEVRDTVRGNFPQEWSMHYYRRHHESWEDYQVLYRLVLAGEATREDRQQFSKLRDDIDRSILANADIVFATCMGAGSHTLSRFYQPSVVIVDEAGQATQAETAMAFCAGSVEKVILVGDQRQLGPINTHDIPTLKTSLMEWLSNIKVKISNMDWILLQMNHRSVTSIVDFVSRLFYNGLLQPAIPDDLNDDFFTKHFRSSSSEYFTTTKGKVPPAIFWQDITPDTDQTDTKTKSKFNQSSVAAIIHILKCMEKSREVDAADVAVIAMYSEQVGLLKQAVSQNLDANMKRVTVGTVDSFQGLEKPFVIVDLVRSNPERNIGFLREYQRINVAASRAMKRLVIVGDLAMFSKSPVFFNKIRSDCLYQMTQTVLDRRLESVASSDIITPLSLAEQSISELEGLFSALTI</sequence>
<dbReference type="PANTHER" id="PTHR10887">
    <property type="entry name" value="DNA2/NAM7 HELICASE FAMILY"/>
    <property type="match status" value="1"/>
</dbReference>
<protein>
    <submittedName>
        <fullName evidence="4">Uncharacterized protein</fullName>
    </submittedName>
</protein>
<keyword evidence="5" id="KW-1185">Reference proteome</keyword>
<dbReference type="InterPro" id="IPR027417">
    <property type="entry name" value="P-loop_NTPase"/>
</dbReference>
<dbReference type="EMBL" id="JAVHJO010000011">
    <property type="protein sequence ID" value="KAK6533762.1"/>
    <property type="molecule type" value="Genomic_DNA"/>
</dbReference>
<dbReference type="Gene3D" id="3.40.50.300">
    <property type="entry name" value="P-loop containing nucleotide triphosphate hydrolases"/>
    <property type="match status" value="2"/>
</dbReference>
<evidence type="ECO:0000313" key="4">
    <source>
        <dbReference type="EMBL" id="KAK6533762.1"/>
    </source>
</evidence>
<keyword evidence="1" id="KW-0547">Nucleotide-binding</keyword>
<dbReference type="Pfam" id="PF13086">
    <property type="entry name" value="AAA_11"/>
    <property type="match status" value="1"/>
</dbReference>
<feature type="domain" description="DNA2/NAM7 helicase-like C-terminal" evidence="3">
    <location>
        <begin position="721"/>
        <end position="930"/>
    </location>
</feature>
<name>A0AAV9X3Z5_9PEZI</name>
<gene>
    <name evidence="4" type="ORF">TWF694_002693</name>
</gene>
<dbReference type="InterPro" id="IPR041679">
    <property type="entry name" value="DNA2/NAM7-like_C"/>
</dbReference>
<reference evidence="4 5" key="1">
    <citation type="submission" date="2019-10" db="EMBL/GenBank/DDBJ databases">
        <authorList>
            <person name="Palmer J.M."/>
        </authorList>
    </citation>
    <scope>NUCLEOTIDE SEQUENCE [LARGE SCALE GENOMIC DNA]</scope>
    <source>
        <strain evidence="4 5">TWF694</strain>
    </source>
</reference>
<dbReference type="Proteomes" id="UP001365542">
    <property type="component" value="Unassembled WGS sequence"/>
</dbReference>
<organism evidence="4 5">
    <name type="scientific">Orbilia ellipsospora</name>
    <dbReference type="NCBI Taxonomy" id="2528407"/>
    <lineage>
        <taxon>Eukaryota</taxon>
        <taxon>Fungi</taxon>
        <taxon>Dikarya</taxon>
        <taxon>Ascomycota</taxon>
        <taxon>Pezizomycotina</taxon>
        <taxon>Orbiliomycetes</taxon>
        <taxon>Orbiliales</taxon>
        <taxon>Orbiliaceae</taxon>
        <taxon>Orbilia</taxon>
    </lineage>
</organism>
<evidence type="ECO:0000259" key="3">
    <source>
        <dbReference type="Pfam" id="PF13087"/>
    </source>
</evidence>
<accession>A0AAV9X3Z5</accession>
<feature type="domain" description="DNA2/NAM7 helicase helicase" evidence="2">
    <location>
        <begin position="404"/>
        <end position="712"/>
    </location>
</feature>